<sequence>MWEGDADRVKVGGCGGGEGRGTLIALMLIVVGGGGGGVNSCYQYVSAHFSNLFKNSIDNAFLYYIKMKFFLTHSISECSTPNISRISGVSSMDPKYIPGVKSDGIPLHPQPSTSISTSA</sequence>
<feature type="compositionally biased region" description="Polar residues" evidence="1">
    <location>
        <begin position="110"/>
        <end position="119"/>
    </location>
</feature>
<feature type="non-terminal residue" evidence="2">
    <location>
        <position position="119"/>
    </location>
</feature>
<protein>
    <submittedName>
        <fullName evidence="2">Uncharacterized protein</fullName>
    </submittedName>
</protein>
<proteinExistence type="predicted"/>
<dbReference type="KEGG" id="loa:LOAG_13321"/>
<dbReference type="AlphaFoldDB" id="A0A1S0TL15"/>
<dbReference type="EMBL" id="JH712187">
    <property type="protein sequence ID" value="EFO15190.1"/>
    <property type="molecule type" value="Genomic_DNA"/>
</dbReference>
<accession>A0A1S0TL15</accession>
<dbReference type="RefSeq" id="XP_003148879.1">
    <property type="nucleotide sequence ID" value="XM_003148831.1"/>
</dbReference>
<dbReference type="GeneID" id="9950793"/>
<feature type="region of interest" description="Disordered" evidence="1">
    <location>
        <begin position="100"/>
        <end position="119"/>
    </location>
</feature>
<evidence type="ECO:0000313" key="2">
    <source>
        <dbReference type="EMBL" id="EFO15190.1"/>
    </source>
</evidence>
<dbReference type="InParanoid" id="A0A1S0TL15"/>
<reference evidence="2" key="1">
    <citation type="submission" date="2012-04" db="EMBL/GenBank/DDBJ databases">
        <title>The Genome Sequence of Loa loa.</title>
        <authorList>
            <consortium name="The Broad Institute Genome Sequencing Platform"/>
            <consortium name="Broad Institute Genome Sequencing Center for Infectious Disease"/>
            <person name="Nutman T.B."/>
            <person name="Fink D.L."/>
            <person name="Russ C."/>
            <person name="Young S."/>
            <person name="Zeng Q."/>
            <person name="Gargeya S."/>
            <person name="Alvarado L."/>
            <person name="Berlin A."/>
            <person name="Chapman S.B."/>
            <person name="Chen Z."/>
            <person name="Freedman E."/>
            <person name="Gellesch M."/>
            <person name="Goldberg J."/>
            <person name="Griggs A."/>
            <person name="Gujja S."/>
            <person name="Heilman E.R."/>
            <person name="Heiman D."/>
            <person name="Howarth C."/>
            <person name="Mehta T."/>
            <person name="Neiman D."/>
            <person name="Pearson M."/>
            <person name="Roberts A."/>
            <person name="Saif S."/>
            <person name="Shea T."/>
            <person name="Shenoy N."/>
            <person name="Sisk P."/>
            <person name="Stolte C."/>
            <person name="Sykes S."/>
            <person name="White J."/>
            <person name="Yandava C."/>
            <person name="Haas B."/>
            <person name="Henn M.R."/>
            <person name="Nusbaum C."/>
            <person name="Birren B."/>
        </authorList>
    </citation>
    <scope>NUCLEOTIDE SEQUENCE [LARGE SCALE GENOMIC DNA]</scope>
</reference>
<evidence type="ECO:0000256" key="1">
    <source>
        <dbReference type="SAM" id="MobiDB-lite"/>
    </source>
</evidence>
<gene>
    <name evidence="2" type="ORF">LOAG_13321</name>
</gene>
<name>A0A1S0TL15_LOALO</name>
<dbReference type="CTD" id="9950793"/>
<organism evidence="2">
    <name type="scientific">Loa loa</name>
    <name type="common">Eye worm</name>
    <name type="synonym">Filaria loa</name>
    <dbReference type="NCBI Taxonomy" id="7209"/>
    <lineage>
        <taxon>Eukaryota</taxon>
        <taxon>Metazoa</taxon>
        <taxon>Ecdysozoa</taxon>
        <taxon>Nematoda</taxon>
        <taxon>Chromadorea</taxon>
        <taxon>Rhabditida</taxon>
        <taxon>Spirurina</taxon>
        <taxon>Spiruromorpha</taxon>
        <taxon>Filarioidea</taxon>
        <taxon>Onchocercidae</taxon>
        <taxon>Loa</taxon>
    </lineage>
</organism>